<proteinExistence type="predicted"/>
<sequence length="1035" mass="112236">MEADYCRSLRTRVAGDEGLTSVLWITRVPLSRCKAFCTCTISSPGVYGSSLRHRAQAEAERVLQCPSGLASDQRTESNDGRRTEVGGDPAGGSGVGGVAPPHARPLSPSPTSRNPVSGLEDSPLTEVQAVEGERVLLPCNLEPPISNDSIHLVLFYHDGGGTPIYSLDSRSVSLDKASHWAEMELGGRAYMQLVPGKRGLVLEEVSRRDEGEYRCRVDFVHSPTRNLRVRLQVIVSPRSIAISTDYSPRSRLTRVAGPYPEGSEVTLSCQVLGGHPRPHVTWWNEGSLLDNVSEVNTGQVTRNALALPPLTRADLNKTLTCQASNSNLTIPLSQVITIDMTYPPLSVTLGPGSGGVLTVREGVGQTLTCEARGSRPPAKLRWWKDGNVLDLPTKDEVEGDVSRSSVTLVPEARDHGSLVTCRAYSPSLTDQVLSNATTLSVLYKPRLQLSLGPHLSLESVEEGDQVTFTCQVDANPQVTGIQWAQDGVPLQTNSSMGVRVGGDTLLLEKVTRASTGHYTCAAANTEGARTSNPLHLAVMFPPTCSDGQQTVYGAARHEQLHVPCQVQSYPEPTFFRWAVNTSTGVVDVALNLSSNSGRRSVVRYMPQTHHDFGELLCWATNRVGQQRRPCVFRVIPAAKPEAVHGCLAERNSSMPASYVVLTCSPGWDGGLNQTFTLEVRQAAREEVLEAFRHASNPLFIITGLKVGVEYLLTVTAANSRGSSPPVTLNYTATAASADKVVSPHSHTSLLSIMPLLVLLLGSLVAVSACVAVGVLLVRRGRDKRKARAKCLYAGPLKDDLENHDLHTIVCVNRECEKEELMRSTGTAVANLYVSPSTLLNNSSLTPSVDGDMPLREGMPVAPLASLDSLGRCSTPSSTSTSKTTSSASSKSSHVSSATVALNPDYLAKDPEYLMKNPDLLMKHPEYLSRNPDYVIKNPDFMLKNSDYLLKNSDYLGKNADYLIRNPEYLAVSPEYVAPSSEYLPKRTEYMSPSAEFLARRAEYLSQEVDCLGKCRPLLGDQKRPCCLNSHKESSV</sequence>
<dbReference type="SUPFAM" id="SSF48726">
    <property type="entry name" value="Immunoglobulin"/>
    <property type="match status" value="5"/>
</dbReference>
<evidence type="ECO:0000256" key="2">
    <source>
        <dbReference type="ARBA" id="ARBA00023136"/>
    </source>
</evidence>
<evidence type="ECO:0008006" key="10">
    <source>
        <dbReference type="Google" id="ProtNLM"/>
    </source>
</evidence>
<dbReference type="InterPro" id="IPR003598">
    <property type="entry name" value="Ig_sub2"/>
</dbReference>
<feature type="domain" description="Ig-like" evidence="6">
    <location>
        <begin position="343"/>
        <end position="440"/>
    </location>
</feature>
<dbReference type="Pfam" id="PF13927">
    <property type="entry name" value="Ig_3"/>
    <property type="match status" value="1"/>
</dbReference>
<evidence type="ECO:0000256" key="1">
    <source>
        <dbReference type="ARBA" id="ARBA00004167"/>
    </source>
</evidence>
<dbReference type="PROSITE" id="PS50835">
    <property type="entry name" value="IG_LIKE"/>
    <property type="match status" value="4"/>
</dbReference>
<dbReference type="PROSITE" id="PS50853">
    <property type="entry name" value="FN3"/>
    <property type="match status" value="1"/>
</dbReference>
<dbReference type="SUPFAM" id="SSF49265">
    <property type="entry name" value="Fibronectin type III"/>
    <property type="match status" value="1"/>
</dbReference>
<dbReference type="Pfam" id="PF00047">
    <property type="entry name" value="ig"/>
    <property type="match status" value="1"/>
</dbReference>
<dbReference type="PANTHER" id="PTHR23278:SF19">
    <property type="entry name" value="OBSCURIN"/>
    <property type="match status" value="1"/>
</dbReference>
<feature type="domain" description="Ig-like" evidence="6">
    <location>
        <begin position="108"/>
        <end position="232"/>
    </location>
</feature>
<dbReference type="InterPro" id="IPR003599">
    <property type="entry name" value="Ig_sub"/>
</dbReference>
<organism evidence="8 9">
    <name type="scientific">Scylla paramamosain</name>
    <name type="common">Mud crab</name>
    <dbReference type="NCBI Taxonomy" id="85552"/>
    <lineage>
        <taxon>Eukaryota</taxon>
        <taxon>Metazoa</taxon>
        <taxon>Ecdysozoa</taxon>
        <taxon>Arthropoda</taxon>
        <taxon>Crustacea</taxon>
        <taxon>Multicrustacea</taxon>
        <taxon>Malacostraca</taxon>
        <taxon>Eumalacostraca</taxon>
        <taxon>Eucarida</taxon>
        <taxon>Decapoda</taxon>
        <taxon>Pleocyemata</taxon>
        <taxon>Brachyura</taxon>
        <taxon>Eubrachyura</taxon>
        <taxon>Portunoidea</taxon>
        <taxon>Portunidae</taxon>
        <taxon>Portuninae</taxon>
        <taxon>Scylla</taxon>
    </lineage>
</organism>
<feature type="region of interest" description="Disordered" evidence="4">
    <location>
        <begin position="869"/>
        <end position="894"/>
    </location>
</feature>
<comment type="subcellular location">
    <subcellularLocation>
        <location evidence="1">Membrane</location>
        <topology evidence="1">Single-pass membrane protein</topology>
    </subcellularLocation>
</comment>
<keyword evidence="3" id="KW-1015">Disulfide bond</keyword>
<dbReference type="InterPro" id="IPR013162">
    <property type="entry name" value="CD80_C2-set"/>
</dbReference>
<evidence type="ECO:0000259" key="7">
    <source>
        <dbReference type="PROSITE" id="PS50853"/>
    </source>
</evidence>
<name>A0AAW0TKA1_SCYPA</name>
<feature type="compositionally biased region" description="Basic and acidic residues" evidence="4">
    <location>
        <begin position="73"/>
        <end position="85"/>
    </location>
</feature>
<feature type="domain" description="Ig-like" evidence="6">
    <location>
        <begin position="248"/>
        <end position="337"/>
    </location>
</feature>
<feature type="domain" description="Fibronectin type-III" evidence="7">
    <location>
        <begin position="639"/>
        <end position="737"/>
    </location>
</feature>
<dbReference type="PANTHER" id="PTHR23278">
    <property type="entry name" value="SIDESTEP PROTEIN"/>
    <property type="match status" value="1"/>
</dbReference>
<evidence type="ECO:0000259" key="6">
    <source>
        <dbReference type="PROSITE" id="PS50835"/>
    </source>
</evidence>
<dbReference type="InterPro" id="IPR003961">
    <property type="entry name" value="FN3_dom"/>
</dbReference>
<comment type="caution">
    <text evidence="8">The sequence shown here is derived from an EMBL/GenBank/DDBJ whole genome shotgun (WGS) entry which is preliminary data.</text>
</comment>
<accession>A0AAW0TKA1</accession>
<protein>
    <recommendedName>
        <fullName evidence="10">Nephrin</fullName>
    </recommendedName>
</protein>
<dbReference type="InterPro" id="IPR036116">
    <property type="entry name" value="FN3_sf"/>
</dbReference>
<dbReference type="SMART" id="SM00409">
    <property type="entry name" value="IG"/>
    <property type="match status" value="4"/>
</dbReference>
<dbReference type="Pfam" id="PF08205">
    <property type="entry name" value="C2-set_2"/>
    <property type="match status" value="1"/>
</dbReference>
<feature type="compositionally biased region" description="Gly residues" evidence="4">
    <location>
        <begin position="88"/>
        <end position="97"/>
    </location>
</feature>
<dbReference type="CDD" id="cd00096">
    <property type="entry name" value="Ig"/>
    <property type="match status" value="1"/>
</dbReference>
<evidence type="ECO:0000313" key="9">
    <source>
        <dbReference type="Proteomes" id="UP001487740"/>
    </source>
</evidence>
<dbReference type="InterPro" id="IPR013151">
    <property type="entry name" value="Immunoglobulin_dom"/>
</dbReference>
<evidence type="ECO:0000256" key="5">
    <source>
        <dbReference type="SAM" id="Phobius"/>
    </source>
</evidence>
<gene>
    <name evidence="8" type="ORF">O3P69_018269</name>
</gene>
<dbReference type="GO" id="GO:0016020">
    <property type="term" value="C:membrane"/>
    <property type="evidence" value="ECO:0007669"/>
    <property type="project" value="UniProtKB-SubCell"/>
</dbReference>
<evidence type="ECO:0000256" key="4">
    <source>
        <dbReference type="SAM" id="MobiDB-lite"/>
    </source>
</evidence>
<keyword evidence="9" id="KW-1185">Reference proteome</keyword>
<dbReference type="EMBL" id="JARAKH010000030">
    <property type="protein sequence ID" value="KAK8387638.1"/>
    <property type="molecule type" value="Genomic_DNA"/>
</dbReference>
<dbReference type="CDD" id="cd00063">
    <property type="entry name" value="FN3"/>
    <property type="match status" value="1"/>
</dbReference>
<dbReference type="SMART" id="SM00408">
    <property type="entry name" value="IGc2"/>
    <property type="match status" value="3"/>
</dbReference>
<reference evidence="8 9" key="1">
    <citation type="submission" date="2023-03" db="EMBL/GenBank/DDBJ databases">
        <title>High-quality genome of Scylla paramamosain provides insights in environmental adaptation.</title>
        <authorList>
            <person name="Zhang L."/>
        </authorList>
    </citation>
    <scope>NUCLEOTIDE SEQUENCE [LARGE SCALE GENOMIC DNA]</scope>
    <source>
        <strain evidence="8">LZ_2023a</strain>
        <tissue evidence="8">Muscle</tissue>
    </source>
</reference>
<dbReference type="Proteomes" id="UP001487740">
    <property type="component" value="Unassembled WGS sequence"/>
</dbReference>
<evidence type="ECO:0000313" key="8">
    <source>
        <dbReference type="EMBL" id="KAK8387638.1"/>
    </source>
</evidence>
<keyword evidence="5" id="KW-1133">Transmembrane helix</keyword>
<feature type="region of interest" description="Disordered" evidence="4">
    <location>
        <begin position="62"/>
        <end position="123"/>
    </location>
</feature>
<dbReference type="InterPro" id="IPR007110">
    <property type="entry name" value="Ig-like_dom"/>
</dbReference>
<dbReference type="InterPro" id="IPR013783">
    <property type="entry name" value="Ig-like_fold"/>
</dbReference>
<feature type="domain" description="Ig-like" evidence="6">
    <location>
        <begin position="445"/>
        <end position="531"/>
    </location>
</feature>
<keyword evidence="2 5" id="KW-0472">Membrane</keyword>
<dbReference type="AlphaFoldDB" id="A0AAW0TKA1"/>
<feature type="transmembrane region" description="Helical" evidence="5">
    <location>
        <begin position="752"/>
        <end position="777"/>
    </location>
</feature>
<evidence type="ECO:0000256" key="3">
    <source>
        <dbReference type="ARBA" id="ARBA00023157"/>
    </source>
</evidence>
<keyword evidence="5" id="KW-0812">Transmembrane</keyword>
<dbReference type="Gene3D" id="2.60.40.10">
    <property type="entry name" value="Immunoglobulins"/>
    <property type="match status" value="6"/>
</dbReference>
<dbReference type="InterPro" id="IPR036179">
    <property type="entry name" value="Ig-like_dom_sf"/>
</dbReference>
<feature type="compositionally biased region" description="Low complexity" evidence="4">
    <location>
        <begin position="873"/>
        <end position="894"/>
    </location>
</feature>